<evidence type="ECO:0000256" key="1">
    <source>
        <dbReference type="ARBA" id="ARBA00006739"/>
    </source>
</evidence>
<dbReference type="Gene3D" id="3.90.550.10">
    <property type="entry name" value="Spore Coat Polysaccharide Biosynthesis Protein SpsA, Chain A"/>
    <property type="match status" value="1"/>
</dbReference>
<organism evidence="4 5">
    <name type="scientific">Candidatus Roizmanbacteria bacterium RIFCSPHIGHO2_12_FULL_33_9</name>
    <dbReference type="NCBI Taxonomy" id="1802045"/>
    <lineage>
        <taxon>Bacteria</taxon>
        <taxon>Candidatus Roizmaniibacteriota</taxon>
    </lineage>
</organism>
<accession>A0A1F7HET5</accession>
<dbReference type="SUPFAM" id="SSF53448">
    <property type="entry name" value="Nucleotide-diphospho-sugar transferases"/>
    <property type="match status" value="1"/>
</dbReference>
<dbReference type="Proteomes" id="UP000177199">
    <property type="component" value="Unassembled WGS sequence"/>
</dbReference>
<proteinExistence type="inferred from homology"/>
<evidence type="ECO:0000256" key="2">
    <source>
        <dbReference type="ARBA" id="ARBA00022676"/>
    </source>
</evidence>
<sequence>MPDLSVIVLSYNTKKLTLNTLTKLYKSLKSSNINSEIVIVDNGSVDNSIEMLNRFKDARSYENIVIKTIFNKKNMGYPKGNNQGIEISSGRNILFYNSDVIVENINWKDLIHFFDNSHEVGALTVKVLLTNNKIDPASHRGFPTVWNSFCYFSKLERVFGKIPGFNRLFGGYHMTYKSLNKIHEIDSPSGAFYLTRKKILDIVDGFDDKTFFLYGEDLDLSFRIKELGFKVLYYPKYSVLHLKSVSGLKKKDARIKNKTKDYFYDAMKSFYKKHYQSKYPKFISKIVYFFIDLKRRTS</sequence>
<comment type="similarity">
    <text evidence="1">Belongs to the glycosyltransferase 2 family.</text>
</comment>
<keyword evidence="2" id="KW-0328">Glycosyltransferase</keyword>
<dbReference type="PANTHER" id="PTHR43179:SF12">
    <property type="entry name" value="GALACTOFURANOSYLTRANSFERASE GLFT2"/>
    <property type="match status" value="1"/>
</dbReference>
<keyword evidence="3" id="KW-0808">Transferase</keyword>
<evidence type="ECO:0000313" key="4">
    <source>
        <dbReference type="EMBL" id="OGK29779.1"/>
    </source>
</evidence>
<comment type="caution">
    <text evidence="4">The sequence shown here is derived from an EMBL/GenBank/DDBJ whole genome shotgun (WGS) entry which is preliminary data.</text>
</comment>
<name>A0A1F7HET5_9BACT</name>
<dbReference type="Pfam" id="PF13641">
    <property type="entry name" value="Glyco_tranf_2_3"/>
    <property type="match status" value="1"/>
</dbReference>
<reference evidence="4 5" key="1">
    <citation type="journal article" date="2016" name="Nat. Commun.">
        <title>Thousands of microbial genomes shed light on interconnected biogeochemical processes in an aquifer system.</title>
        <authorList>
            <person name="Anantharaman K."/>
            <person name="Brown C.T."/>
            <person name="Hug L.A."/>
            <person name="Sharon I."/>
            <person name="Castelle C.J."/>
            <person name="Probst A.J."/>
            <person name="Thomas B.C."/>
            <person name="Singh A."/>
            <person name="Wilkins M.J."/>
            <person name="Karaoz U."/>
            <person name="Brodie E.L."/>
            <person name="Williams K.H."/>
            <person name="Hubbard S.S."/>
            <person name="Banfield J.F."/>
        </authorList>
    </citation>
    <scope>NUCLEOTIDE SEQUENCE [LARGE SCALE GENOMIC DNA]</scope>
</reference>
<dbReference type="InterPro" id="IPR029044">
    <property type="entry name" value="Nucleotide-diphossugar_trans"/>
</dbReference>
<evidence type="ECO:0000256" key="3">
    <source>
        <dbReference type="ARBA" id="ARBA00022679"/>
    </source>
</evidence>
<evidence type="ECO:0000313" key="5">
    <source>
        <dbReference type="Proteomes" id="UP000177199"/>
    </source>
</evidence>
<dbReference type="AlphaFoldDB" id="A0A1F7HET5"/>
<dbReference type="PANTHER" id="PTHR43179">
    <property type="entry name" value="RHAMNOSYLTRANSFERASE WBBL"/>
    <property type="match status" value="1"/>
</dbReference>
<gene>
    <name evidence="4" type="ORF">A3F29_03080</name>
</gene>
<protein>
    <submittedName>
        <fullName evidence="4">Uncharacterized protein</fullName>
    </submittedName>
</protein>
<dbReference type="EMBL" id="MFZV01000058">
    <property type="protein sequence ID" value="OGK29779.1"/>
    <property type="molecule type" value="Genomic_DNA"/>
</dbReference>
<dbReference type="CDD" id="cd04186">
    <property type="entry name" value="GT_2_like_c"/>
    <property type="match status" value="1"/>
</dbReference>
<dbReference type="GO" id="GO:0016757">
    <property type="term" value="F:glycosyltransferase activity"/>
    <property type="evidence" value="ECO:0007669"/>
    <property type="project" value="UniProtKB-KW"/>
</dbReference>